<comment type="subcellular location">
    <subcellularLocation>
        <location evidence="1">Membrane</location>
        <topology evidence="1">Multi-pass membrane protein</topology>
    </subcellularLocation>
</comment>
<organism evidence="7 8">
    <name type="scientific">Herbaspirillum hiltneri N3</name>
    <dbReference type="NCBI Taxonomy" id="1262470"/>
    <lineage>
        <taxon>Bacteria</taxon>
        <taxon>Pseudomonadati</taxon>
        <taxon>Pseudomonadota</taxon>
        <taxon>Betaproteobacteria</taxon>
        <taxon>Burkholderiales</taxon>
        <taxon>Oxalobacteraceae</taxon>
        <taxon>Herbaspirillum</taxon>
    </lineage>
</organism>
<feature type="transmembrane region" description="Helical" evidence="6">
    <location>
        <begin position="161"/>
        <end position="179"/>
    </location>
</feature>
<evidence type="ECO:0000313" key="7">
    <source>
        <dbReference type="EMBL" id="AKZ62362.1"/>
    </source>
</evidence>
<proteinExistence type="inferred from homology"/>
<evidence type="ECO:0000256" key="6">
    <source>
        <dbReference type="SAM" id="Phobius"/>
    </source>
</evidence>
<accession>A0ABM5UZ07</accession>
<gene>
    <name evidence="7" type="ORF">F506_06465</name>
</gene>
<evidence type="ECO:0000256" key="5">
    <source>
        <dbReference type="ARBA" id="ARBA00023136"/>
    </source>
</evidence>
<keyword evidence="4 6" id="KW-1133">Transmembrane helix</keyword>
<evidence type="ECO:0000256" key="1">
    <source>
        <dbReference type="ARBA" id="ARBA00004141"/>
    </source>
</evidence>
<feature type="transmembrane region" description="Helical" evidence="6">
    <location>
        <begin position="66"/>
        <end position="92"/>
    </location>
</feature>
<dbReference type="Proteomes" id="UP000063429">
    <property type="component" value="Chromosome"/>
</dbReference>
<feature type="transmembrane region" description="Helical" evidence="6">
    <location>
        <begin position="220"/>
        <end position="239"/>
    </location>
</feature>
<keyword evidence="5 6" id="KW-0472">Membrane</keyword>
<name>A0ABM5UZ07_9BURK</name>
<feature type="transmembrane region" description="Helical" evidence="6">
    <location>
        <begin position="314"/>
        <end position="345"/>
    </location>
</feature>
<reference evidence="8" key="1">
    <citation type="journal article" date="2015" name="Genome Announc.">
        <title>Complete Genome Sequence of Herbaspirillum hiltneri N3 (DSM 17495), Isolated from Surface-Sterilized Wheat Roots.</title>
        <authorList>
            <person name="Guizelini D."/>
            <person name="Saizaki P.M."/>
            <person name="Coimbra N.A."/>
            <person name="Weiss V.A."/>
            <person name="Faoro H."/>
            <person name="Sfeir M.Z."/>
            <person name="Baura V.A."/>
            <person name="Monteiro R.A."/>
            <person name="Chubatsu L.S."/>
            <person name="Souza E.M."/>
            <person name="Cruz L.M."/>
            <person name="Pedrosa F.O."/>
            <person name="Raittz R.T."/>
            <person name="Marchaukoski J.N."/>
            <person name="Steffens M.B."/>
        </authorList>
    </citation>
    <scope>NUCLEOTIDE SEQUENCE [LARGE SCALE GENOMIC DNA]</scope>
    <source>
        <strain evidence="8">N3</strain>
    </source>
</reference>
<evidence type="ECO:0000313" key="8">
    <source>
        <dbReference type="Proteomes" id="UP000063429"/>
    </source>
</evidence>
<dbReference type="RefSeq" id="WP_053195895.1">
    <property type="nucleotide sequence ID" value="NZ_CP011409.1"/>
</dbReference>
<keyword evidence="3 6" id="KW-0812">Transmembrane</keyword>
<evidence type="ECO:0000256" key="4">
    <source>
        <dbReference type="ARBA" id="ARBA00022989"/>
    </source>
</evidence>
<dbReference type="EMBL" id="CP011409">
    <property type="protein sequence ID" value="AKZ62362.1"/>
    <property type="molecule type" value="Genomic_DNA"/>
</dbReference>
<feature type="transmembrane region" description="Helical" evidence="6">
    <location>
        <begin position="245"/>
        <end position="269"/>
    </location>
</feature>
<comment type="similarity">
    <text evidence="2">Belongs to the autoinducer-2 exporter (AI-2E) (TC 2.A.86) family.</text>
</comment>
<feature type="transmembrane region" description="Helical" evidence="6">
    <location>
        <begin position="276"/>
        <end position="294"/>
    </location>
</feature>
<keyword evidence="8" id="KW-1185">Reference proteome</keyword>
<protein>
    <submittedName>
        <fullName evidence="7">ABC transporter permease</fullName>
    </submittedName>
</protein>
<evidence type="ECO:0000256" key="2">
    <source>
        <dbReference type="ARBA" id="ARBA00009773"/>
    </source>
</evidence>
<dbReference type="InterPro" id="IPR002549">
    <property type="entry name" value="AI-2E-like"/>
</dbReference>
<evidence type="ECO:0000256" key="3">
    <source>
        <dbReference type="ARBA" id="ARBA00022692"/>
    </source>
</evidence>
<sequence length="362" mass="39575">MPFSLTDEQKQSLLWLTLGLLLVGLLILLGPMLTPFVTAAILAYALNPGVDWLARRRIGPFLLPRVMAVLIVILLLVLAGLALILIVVPVLVKEIPLLQQQIPNFLDKLNAKVAPRLSEFGIHVRLDITGIKRILTQQLATSGDEIWASVLASAKIGGTALLTWAANLLFIPMVLFYLLQDWHPFIKRLRGMIPRRWVGKISAMTEEVDDLLAQYLRGQLLVMLILATYYSVALAIAGFDIALPVGILTGLLVFIPYVGFGLGLVLALIAAVLQFTGLYGLVAVAIIYGIGQVLESFILTPQLVGERIGLHPLMVIFALLAFGQLFGFVGVLLALPASAIMSVVVRHLRQHYLSSSFYNSET</sequence>
<dbReference type="PANTHER" id="PTHR21716">
    <property type="entry name" value="TRANSMEMBRANE PROTEIN"/>
    <property type="match status" value="1"/>
</dbReference>
<dbReference type="PANTHER" id="PTHR21716:SF64">
    <property type="entry name" value="AI-2 TRANSPORT PROTEIN TQSA"/>
    <property type="match status" value="1"/>
</dbReference>
<dbReference type="Pfam" id="PF01594">
    <property type="entry name" value="AI-2E_transport"/>
    <property type="match status" value="1"/>
</dbReference>
<feature type="transmembrane region" description="Helical" evidence="6">
    <location>
        <begin position="12"/>
        <end position="30"/>
    </location>
</feature>